<evidence type="ECO:0000256" key="8">
    <source>
        <dbReference type="RuleBase" id="RU003375"/>
    </source>
</evidence>
<geneLocation type="mitochondrion" evidence="11"/>
<evidence type="ECO:0000259" key="10">
    <source>
        <dbReference type="PROSITE" id="PS50253"/>
    </source>
</evidence>
<dbReference type="PROSITE" id="PS50253">
    <property type="entry name" value="COX3"/>
    <property type="match status" value="1"/>
</dbReference>
<dbReference type="PANTHER" id="PTHR11403">
    <property type="entry name" value="CYTOCHROME C OXIDASE SUBUNIT III"/>
    <property type="match status" value="1"/>
</dbReference>
<keyword evidence="6 9" id="KW-1133">Transmembrane helix</keyword>
<feature type="transmembrane region" description="Helical" evidence="9">
    <location>
        <begin position="80"/>
        <end position="103"/>
    </location>
</feature>
<dbReference type="CDD" id="cd01665">
    <property type="entry name" value="Cyt_c_Oxidase_III"/>
    <property type="match status" value="1"/>
</dbReference>
<dbReference type="InterPro" id="IPR000298">
    <property type="entry name" value="Cyt_c_oxidase-like_su3"/>
</dbReference>
<feature type="transmembrane region" description="Helical" evidence="9">
    <location>
        <begin position="160"/>
        <end position="178"/>
    </location>
</feature>
<dbReference type="EMBL" id="JX456459">
    <property type="protein sequence ID" value="AGN48517.1"/>
    <property type="molecule type" value="Genomic_DNA"/>
</dbReference>
<dbReference type="AlphaFoldDB" id="A0A0K0K662"/>
<sequence>MKSTVYHPYHLVDPSPWPYIGACGALFITIGSVVYFHYSQSWVLYMGAITLAFTMIVWWRDVIREATFQGHHTLAVKQGLKYGMLLFIASEVLFFFPFFWAFFHSSLSPTIEVGAVWPPQGINPLNPFSVPLLNTAVLLSSGATVTWAHHAIVSGRKKEAIKGLTSTVLLGIIFTGLQAMEYYEAPFAISDSVYGSTFFVATGFHGLHVLIGTTFLIVCLARLIGHQFTRHHHIGFEAASWYWHFVDVVWLFLYICIYWWGS</sequence>
<gene>
    <name evidence="11" type="primary">COX3</name>
</gene>
<evidence type="ECO:0000256" key="5">
    <source>
        <dbReference type="ARBA" id="ARBA00022967"/>
    </source>
</evidence>
<feature type="transmembrane region" description="Helical" evidence="9">
    <location>
        <begin position="241"/>
        <end position="261"/>
    </location>
</feature>
<comment type="similarity">
    <text evidence="2 8">Belongs to the cytochrome c oxidase subunit 3 family.</text>
</comment>
<keyword evidence="4 8" id="KW-0812">Transmembrane</keyword>
<evidence type="ECO:0000256" key="6">
    <source>
        <dbReference type="ARBA" id="ARBA00022989"/>
    </source>
</evidence>
<dbReference type="CTD" id="4514"/>
<comment type="subcellular location">
    <subcellularLocation>
        <location evidence="1">Membrane</location>
        <topology evidence="1">Multi-pass membrane protein</topology>
    </subcellularLocation>
</comment>
<evidence type="ECO:0000256" key="3">
    <source>
        <dbReference type="ARBA" id="ARBA00015944"/>
    </source>
</evidence>
<feature type="domain" description="Heme-copper oxidase subunit III family profile" evidence="10">
    <location>
        <begin position="5"/>
        <end position="262"/>
    </location>
</feature>
<dbReference type="InterPro" id="IPR035973">
    <property type="entry name" value="Cyt_c_oxidase_su3-like_sf"/>
</dbReference>
<dbReference type="InterPro" id="IPR033945">
    <property type="entry name" value="Cyt_c_oxase_su3_dom"/>
</dbReference>
<dbReference type="PANTHER" id="PTHR11403:SF7">
    <property type="entry name" value="CYTOCHROME C OXIDASE SUBUNIT 3"/>
    <property type="match status" value="1"/>
</dbReference>
<evidence type="ECO:0000313" key="11">
    <source>
        <dbReference type="EMBL" id="AGN48517.1"/>
    </source>
</evidence>
<organism evidence="11">
    <name type="scientific">Myriopathes japonica</name>
    <dbReference type="NCBI Taxonomy" id="1342722"/>
    <lineage>
        <taxon>Eukaryota</taxon>
        <taxon>Metazoa</taxon>
        <taxon>Cnidaria</taxon>
        <taxon>Anthozoa</taxon>
        <taxon>Hexacorallia</taxon>
        <taxon>Antipatharia</taxon>
        <taxon>Antipathidae</taxon>
        <taxon>Myriopathes</taxon>
    </lineage>
</organism>
<dbReference type="GO" id="GO:0004129">
    <property type="term" value="F:cytochrome-c oxidase activity"/>
    <property type="evidence" value="ECO:0007669"/>
    <property type="project" value="InterPro"/>
</dbReference>
<dbReference type="Gene3D" id="1.20.120.80">
    <property type="entry name" value="Cytochrome c oxidase, subunit III, four-helix bundle"/>
    <property type="match status" value="1"/>
</dbReference>
<dbReference type="Pfam" id="PF00510">
    <property type="entry name" value="COX3"/>
    <property type="match status" value="1"/>
</dbReference>
<feature type="transmembrane region" description="Helical" evidence="9">
    <location>
        <begin position="198"/>
        <end position="220"/>
    </location>
</feature>
<dbReference type="FunFam" id="1.20.120.80:FF:000002">
    <property type="entry name" value="Cytochrome c oxidase subunit 3"/>
    <property type="match status" value="1"/>
</dbReference>
<evidence type="ECO:0000256" key="4">
    <source>
        <dbReference type="ARBA" id="ARBA00022692"/>
    </source>
</evidence>
<keyword evidence="5" id="KW-1278">Translocase</keyword>
<dbReference type="GeneID" id="25192373"/>
<dbReference type="InterPro" id="IPR024791">
    <property type="entry name" value="Cyt_c/ubiquinol_Oxase_su3"/>
</dbReference>
<feature type="transmembrane region" description="Helical" evidence="9">
    <location>
        <begin position="42"/>
        <end position="59"/>
    </location>
</feature>
<protein>
    <recommendedName>
        <fullName evidence="3 8">Cytochrome c oxidase subunit 3</fullName>
    </recommendedName>
</protein>
<evidence type="ECO:0000256" key="9">
    <source>
        <dbReference type="SAM" id="Phobius"/>
    </source>
</evidence>
<dbReference type="SUPFAM" id="SSF81452">
    <property type="entry name" value="Cytochrome c oxidase subunit III-like"/>
    <property type="match status" value="1"/>
</dbReference>
<evidence type="ECO:0000256" key="2">
    <source>
        <dbReference type="ARBA" id="ARBA00010581"/>
    </source>
</evidence>
<name>A0A0K0K662_9CNID</name>
<proteinExistence type="inferred from homology"/>
<dbReference type="RefSeq" id="YP_009160768.1">
    <property type="nucleotide sequence ID" value="NC_027667.1"/>
</dbReference>
<dbReference type="GO" id="GO:0005739">
    <property type="term" value="C:mitochondrion"/>
    <property type="evidence" value="ECO:0007669"/>
    <property type="project" value="TreeGrafter"/>
</dbReference>
<reference evidence="11" key="1">
    <citation type="submission" date="2012-08" db="EMBL/GenBank/DDBJ databases">
        <title>Molecular characterization of the Taiwan isolate of Dahlia common mosaic virus (DCMV-TW).</title>
        <authorList>
            <person name="Chao H."/>
            <person name="Chen Y."/>
        </authorList>
    </citation>
    <scope>NUCLEOTIDE SEQUENCE</scope>
</reference>
<dbReference type="GO" id="GO:0006123">
    <property type="term" value="P:mitochondrial electron transport, cytochrome c to oxygen"/>
    <property type="evidence" value="ECO:0007669"/>
    <property type="project" value="TreeGrafter"/>
</dbReference>
<dbReference type="InterPro" id="IPR013833">
    <property type="entry name" value="Cyt_c_oxidase_su3_a-hlx"/>
</dbReference>
<evidence type="ECO:0000256" key="1">
    <source>
        <dbReference type="ARBA" id="ARBA00004141"/>
    </source>
</evidence>
<dbReference type="GO" id="GO:0016020">
    <property type="term" value="C:membrane"/>
    <property type="evidence" value="ECO:0007669"/>
    <property type="project" value="UniProtKB-SubCell"/>
</dbReference>
<keyword evidence="8 11" id="KW-0496">Mitochondrion</keyword>
<dbReference type="Gene3D" id="1.10.287.70">
    <property type="match status" value="1"/>
</dbReference>
<evidence type="ECO:0000256" key="7">
    <source>
        <dbReference type="ARBA" id="ARBA00023136"/>
    </source>
</evidence>
<accession>A0A0K0K662</accession>
<keyword evidence="7 9" id="KW-0472">Membrane</keyword>
<comment type="function">
    <text evidence="8">Component of the cytochrome c oxidase, the last enzyme in the mitochondrial electron transport chain which drives oxidative phosphorylation. The respiratory chain contains 3 multisubunit complexes succinate dehydrogenase (complex II, CII), ubiquinol-cytochrome c oxidoreductase (cytochrome b-c1 complex, complex III, CIII) and cytochrome c oxidase (complex IV, CIV), that cooperate to transfer electrons derived from NADH and succinate to molecular oxygen, creating an electrochemical gradient over the inner membrane that drives transmembrane transport and the ATP synthase. Cytochrome c oxidase is the component of the respiratory chain that catalyzes the reduction of oxygen to water. Electrons originating from reduced cytochrome c in the intermembrane space (IMS) are transferred via the dinuclear copper A center (CU(A)) of subunit 2 and heme A of subunit 1 to the active site in subunit 1, a binuclear center (BNC) formed by heme A3 and copper B (CU(B)). The BNC reduces molecular oxygen to 2 water molecules using 4 electrons from cytochrome c in the IMS and 4 protons from the mitochondrial matrix.</text>
</comment>
<feature type="transmembrane region" description="Helical" evidence="9">
    <location>
        <begin position="16"/>
        <end position="36"/>
    </location>
</feature>